<dbReference type="Pfam" id="PF01943">
    <property type="entry name" value="Polysacc_synt"/>
    <property type="match status" value="1"/>
</dbReference>
<keyword evidence="5 6" id="KW-0472">Membrane</keyword>
<evidence type="ECO:0000256" key="6">
    <source>
        <dbReference type="SAM" id="Phobius"/>
    </source>
</evidence>
<comment type="caution">
    <text evidence="7">The sequence shown here is derived from an EMBL/GenBank/DDBJ whole genome shotgun (WGS) entry which is preliminary data.</text>
</comment>
<feature type="transmembrane region" description="Helical" evidence="6">
    <location>
        <begin position="330"/>
        <end position="347"/>
    </location>
</feature>
<dbReference type="AlphaFoldDB" id="A0A0M0G9Z6"/>
<dbReference type="EMBL" id="LGUF01000007">
    <property type="protein sequence ID" value="KON86261.1"/>
    <property type="molecule type" value="Genomic_DNA"/>
</dbReference>
<evidence type="ECO:0000256" key="1">
    <source>
        <dbReference type="ARBA" id="ARBA00004651"/>
    </source>
</evidence>
<dbReference type="PATRIC" id="fig|1459.3.peg.1067"/>
<dbReference type="Proteomes" id="UP000037109">
    <property type="component" value="Unassembled WGS sequence"/>
</dbReference>
<dbReference type="RefSeq" id="WP_053433621.1">
    <property type="nucleotide sequence ID" value="NZ_LGUF01000007.1"/>
</dbReference>
<dbReference type="InterPro" id="IPR050833">
    <property type="entry name" value="Poly_Biosynth_Transport"/>
</dbReference>
<name>A0A0M0G9Z6_SPOGL</name>
<dbReference type="InterPro" id="IPR002797">
    <property type="entry name" value="Polysacc_synth"/>
</dbReference>
<dbReference type="GO" id="GO:0005886">
    <property type="term" value="C:plasma membrane"/>
    <property type="evidence" value="ECO:0007669"/>
    <property type="project" value="UniProtKB-SubCell"/>
</dbReference>
<comment type="subcellular location">
    <subcellularLocation>
        <location evidence="1">Cell membrane</location>
        <topology evidence="1">Multi-pass membrane protein</topology>
    </subcellularLocation>
</comment>
<evidence type="ECO:0000256" key="3">
    <source>
        <dbReference type="ARBA" id="ARBA00022692"/>
    </source>
</evidence>
<accession>A0A0M0G9Z6</accession>
<dbReference type="STRING" id="1459.AF332_05115"/>
<evidence type="ECO:0000256" key="2">
    <source>
        <dbReference type="ARBA" id="ARBA00022475"/>
    </source>
</evidence>
<proteinExistence type="predicted"/>
<dbReference type="PANTHER" id="PTHR30250">
    <property type="entry name" value="PST FAMILY PREDICTED COLANIC ACID TRANSPORTER"/>
    <property type="match status" value="1"/>
</dbReference>
<evidence type="ECO:0000256" key="5">
    <source>
        <dbReference type="ARBA" id="ARBA00023136"/>
    </source>
</evidence>
<dbReference type="CDD" id="cd13128">
    <property type="entry name" value="MATE_Wzx_like"/>
    <property type="match status" value="1"/>
</dbReference>
<feature type="transmembrane region" description="Helical" evidence="6">
    <location>
        <begin position="149"/>
        <end position="170"/>
    </location>
</feature>
<gene>
    <name evidence="7" type="ORF">AF332_05115</name>
</gene>
<feature type="transmembrane region" description="Helical" evidence="6">
    <location>
        <begin position="359"/>
        <end position="378"/>
    </location>
</feature>
<evidence type="ECO:0000256" key="4">
    <source>
        <dbReference type="ARBA" id="ARBA00022989"/>
    </source>
</evidence>
<feature type="transmembrane region" description="Helical" evidence="6">
    <location>
        <begin position="81"/>
        <end position="104"/>
    </location>
</feature>
<organism evidence="7 8">
    <name type="scientific">Sporosarcina globispora</name>
    <name type="common">Bacillus globisporus</name>
    <dbReference type="NCBI Taxonomy" id="1459"/>
    <lineage>
        <taxon>Bacteria</taxon>
        <taxon>Bacillati</taxon>
        <taxon>Bacillota</taxon>
        <taxon>Bacilli</taxon>
        <taxon>Bacillales</taxon>
        <taxon>Caryophanaceae</taxon>
        <taxon>Sporosarcina</taxon>
    </lineage>
</organism>
<evidence type="ECO:0000313" key="7">
    <source>
        <dbReference type="EMBL" id="KON86261.1"/>
    </source>
</evidence>
<feature type="transmembrane region" description="Helical" evidence="6">
    <location>
        <begin position="297"/>
        <end position="324"/>
    </location>
</feature>
<feature type="transmembrane region" description="Helical" evidence="6">
    <location>
        <begin position="41"/>
        <end position="69"/>
    </location>
</feature>
<keyword evidence="3 6" id="KW-0812">Transmembrane</keyword>
<feature type="transmembrane region" description="Helical" evidence="6">
    <location>
        <begin position="116"/>
        <end position="137"/>
    </location>
</feature>
<feature type="transmembrane region" description="Helical" evidence="6">
    <location>
        <begin position="12"/>
        <end position="35"/>
    </location>
</feature>
<feature type="transmembrane region" description="Helical" evidence="6">
    <location>
        <begin position="384"/>
        <end position="406"/>
    </location>
</feature>
<keyword evidence="8" id="KW-1185">Reference proteome</keyword>
<dbReference type="OrthoDB" id="8482265at2"/>
<keyword evidence="2" id="KW-1003">Cell membrane</keyword>
<keyword evidence="4 6" id="KW-1133">Transmembrane helix</keyword>
<dbReference type="PANTHER" id="PTHR30250:SF11">
    <property type="entry name" value="O-ANTIGEN TRANSPORTER-RELATED"/>
    <property type="match status" value="1"/>
</dbReference>
<feature type="transmembrane region" description="Helical" evidence="6">
    <location>
        <begin position="176"/>
        <end position="194"/>
    </location>
</feature>
<sequence length="439" mass="48525">MSNSFIKNTIMTLTRQISGILLGLLASIIIARSLGPEGNGLYQLIVLLPTTLMTLLNFGVGTSSVYYVGKNKYEVKDIIKTNTASGIVLSLVSIIIGFVVVMFFSDKFFAGVPQDYLYIILMIMPLLMLNEFYLVIFQGVQDFKSYNSLALLRQLAALISLVLFIFILQIGLAGTVIAFTIGVITQFAVTLFLFKKSLKTNLLAGNISKDYFKDSFSFGFKAHFSNVLSFINYRADIYLISMFLNPASVGLYGVAVSIAERLWIVSQSISSVLYPVISSSNDIESKNKLTSIISRNVLFFSILGGIVFYFVSDLIFRILFGAAYDESSDILKMLLPGIILFSVDRILSNDLAGRGKPELNMYTSIFTVVSNIILNFVLIPKIGIAGAAVSTSVTYSLSTIIKIVLYKRETGVAYSKLVLLQKEDIALFKQLINKAVKRK</sequence>
<reference evidence="8" key="1">
    <citation type="submission" date="2015-07" db="EMBL/GenBank/DDBJ databases">
        <title>Fjat-10036 dsm4.</title>
        <authorList>
            <person name="Liu B."/>
            <person name="Wang J."/>
            <person name="Zhu Y."/>
            <person name="Liu G."/>
            <person name="Chen Q."/>
            <person name="Chen Z."/>
            <person name="Lan J."/>
            <person name="Che J."/>
            <person name="Ge C."/>
            <person name="Shi H."/>
            <person name="Pan Z."/>
            <person name="Liu X."/>
        </authorList>
    </citation>
    <scope>NUCLEOTIDE SEQUENCE [LARGE SCALE GENOMIC DNA]</scope>
    <source>
        <strain evidence="8">DSM 4</strain>
    </source>
</reference>
<evidence type="ECO:0000313" key="8">
    <source>
        <dbReference type="Proteomes" id="UP000037109"/>
    </source>
</evidence>
<protein>
    <submittedName>
        <fullName evidence="7">Uncharacterized protein</fullName>
    </submittedName>
</protein>